<dbReference type="RefSeq" id="WP_381500013.1">
    <property type="nucleotide sequence ID" value="NZ_JBHUOM010000002.1"/>
</dbReference>
<evidence type="ECO:0000313" key="1">
    <source>
        <dbReference type="EMBL" id="MFD2934340.1"/>
    </source>
</evidence>
<name>A0ABW6AJK9_9BACT</name>
<protein>
    <submittedName>
        <fullName evidence="1">Uncharacterized protein</fullName>
    </submittedName>
</protein>
<proteinExistence type="predicted"/>
<dbReference type="Proteomes" id="UP001597512">
    <property type="component" value="Unassembled WGS sequence"/>
</dbReference>
<organism evidence="1 2">
    <name type="scientific">Spirosoma flavum</name>
    <dbReference type="NCBI Taxonomy" id="2048557"/>
    <lineage>
        <taxon>Bacteria</taxon>
        <taxon>Pseudomonadati</taxon>
        <taxon>Bacteroidota</taxon>
        <taxon>Cytophagia</taxon>
        <taxon>Cytophagales</taxon>
        <taxon>Cytophagaceae</taxon>
        <taxon>Spirosoma</taxon>
    </lineage>
</organism>
<gene>
    <name evidence="1" type="ORF">ACFS25_11150</name>
</gene>
<reference evidence="2" key="1">
    <citation type="journal article" date="2019" name="Int. J. Syst. Evol. Microbiol.">
        <title>The Global Catalogue of Microorganisms (GCM) 10K type strain sequencing project: providing services to taxonomists for standard genome sequencing and annotation.</title>
        <authorList>
            <consortium name="The Broad Institute Genomics Platform"/>
            <consortium name="The Broad Institute Genome Sequencing Center for Infectious Disease"/>
            <person name="Wu L."/>
            <person name="Ma J."/>
        </authorList>
    </citation>
    <scope>NUCLEOTIDE SEQUENCE [LARGE SCALE GENOMIC DNA]</scope>
    <source>
        <strain evidence="2">KCTC 52490</strain>
    </source>
</reference>
<dbReference type="EMBL" id="JBHUOM010000002">
    <property type="protein sequence ID" value="MFD2934340.1"/>
    <property type="molecule type" value="Genomic_DNA"/>
</dbReference>
<evidence type="ECO:0000313" key="2">
    <source>
        <dbReference type="Proteomes" id="UP001597512"/>
    </source>
</evidence>
<accession>A0ABW6AJK9</accession>
<comment type="caution">
    <text evidence="1">The sequence shown here is derived from an EMBL/GenBank/DDBJ whole genome shotgun (WGS) entry which is preliminary data.</text>
</comment>
<keyword evidence="2" id="KW-1185">Reference proteome</keyword>
<sequence length="72" mass="8182">MKFIPVFPAVSLLQRQQQFSLLLPHLRLERTVGKYSSALTATQEIAFYPVQGYYFSNEATMRSAKLETAVQA</sequence>